<dbReference type="PATRIC" id="fig|29536.5.peg.1482"/>
<dbReference type="AlphaFoldDB" id="A0A199XT45"/>
<organism evidence="1 2">
    <name type="scientific">Flavobacterium succinicans</name>
    <dbReference type="NCBI Taxonomy" id="29536"/>
    <lineage>
        <taxon>Bacteria</taxon>
        <taxon>Pseudomonadati</taxon>
        <taxon>Bacteroidota</taxon>
        <taxon>Flavobacteriia</taxon>
        <taxon>Flavobacteriales</taxon>
        <taxon>Flavobacteriaceae</taxon>
        <taxon>Flavobacterium</taxon>
    </lineage>
</organism>
<evidence type="ECO:0000313" key="2">
    <source>
        <dbReference type="Proteomes" id="UP000093807"/>
    </source>
</evidence>
<sequence>MFVPKLVTMHISKNKHTNKNSSIALLFLFVFFHFLLYSAFSAIPVFSSSKLEKENLVQISTKSDHSKYSKITFPSSDMEEDFEYNEIEIDPFLNASTGLIALNSLNKKIIAIHSKFLNNYFYKKSSLFLLFCNLKYHLG</sequence>
<keyword evidence="2" id="KW-1185">Reference proteome</keyword>
<evidence type="ECO:0000313" key="1">
    <source>
        <dbReference type="EMBL" id="OAZ04416.1"/>
    </source>
</evidence>
<gene>
    <name evidence="1" type="ORF">FLB_14140</name>
</gene>
<comment type="caution">
    <text evidence="1">The sequence shown here is derived from an EMBL/GenBank/DDBJ whole genome shotgun (WGS) entry which is preliminary data.</text>
</comment>
<dbReference type="EMBL" id="JMTM01000035">
    <property type="protein sequence ID" value="OAZ04416.1"/>
    <property type="molecule type" value="Genomic_DNA"/>
</dbReference>
<name>A0A199XT45_9FLAO</name>
<protein>
    <submittedName>
        <fullName evidence="1">Uncharacterized protein</fullName>
    </submittedName>
</protein>
<proteinExistence type="predicted"/>
<reference evidence="1 2" key="1">
    <citation type="submission" date="2016-06" db="EMBL/GenBank/DDBJ databases">
        <title>Draft genome sequence of Flavobacterium succinicans strain DD5b.</title>
        <authorList>
            <person name="Poehlein A."/>
            <person name="Daniel R."/>
            <person name="Simeonova D.D."/>
        </authorList>
    </citation>
    <scope>NUCLEOTIDE SEQUENCE [LARGE SCALE GENOMIC DNA]</scope>
    <source>
        <strain evidence="1 2">DD5b</strain>
    </source>
</reference>
<dbReference type="Proteomes" id="UP000093807">
    <property type="component" value="Unassembled WGS sequence"/>
</dbReference>
<accession>A0A199XT45</accession>